<reference evidence="2" key="1">
    <citation type="submission" date="2023-07" db="EMBL/GenBank/DDBJ databases">
        <authorList>
            <person name="Kim M.K."/>
        </authorList>
    </citation>
    <scope>NUCLEOTIDE SEQUENCE</scope>
    <source>
        <strain evidence="2">M29</strain>
    </source>
</reference>
<feature type="domain" description="SH3b" evidence="1">
    <location>
        <begin position="91"/>
        <end position="159"/>
    </location>
</feature>
<evidence type="ECO:0000313" key="2">
    <source>
        <dbReference type="EMBL" id="MDO7846272.1"/>
    </source>
</evidence>
<dbReference type="RefSeq" id="WP_305010961.1">
    <property type="nucleotide sequence ID" value="NZ_JAUQSX010000003.1"/>
</dbReference>
<organism evidence="2 3">
    <name type="scientific">Hymenobacter mellowenesis</name>
    <dbReference type="NCBI Taxonomy" id="3063995"/>
    <lineage>
        <taxon>Bacteria</taxon>
        <taxon>Pseudomonadati</taxon>
        <taxon>Bacteroidota</taxon>
        <taxon>Cytophagia</taxon>
        <taxon>Cytophagales</taxon>
        <taxon>Hymenobacteraceae</taxon>
        <taxon>Hymenobacter</taxon>
    </lineage>
</organism>
<dbReference type="Pfam" id="PF08239">
    <property type="entry name" value="SH3_3"/>
    <property type="match status" value="1"/>
</dbReference>
<proteinExistence type="predicted"/>
<protein>
    <submittedName>
        <fullName evidence="2">SH3 domain-containing protein</fullName>
    </submittedName>
</protein>
<dbReference type="Proteomes" id="UP001167796">
    <property type="component" value="Unassembled WGS sequence"/>
</dbReference>
<evidence type="ECO:0000259" key="1">
    <source>
        <dbReference type="PROSITE" id="PS51781"/>
    </source>
</evidence>
<accession>A0ABT9AA31</accession>
<gene>
    <name evidence="2" type="ORF">Q5H92_07890</name>
</gene>
<keyword evidence="3" id="KW-1185">Reference proteome</keyword>
<comment type="caution">
    <text evidence="2">The sequence shown here is derived from an EMBL/GenBank/DDBJ whole genome shotgun (WGS) entry which is preliminary data.</text>
</comment>
<dbReference type="Gene3D" id="2.30.30.40">
    <property type="entry name" value="SH3 Domains"/>
    <property type="match status" value="1"/>
</dbReference>
<dbReference type="PROSITE" id="PS51781">
    <property type="entry name" value="SH3B"/>
    <property type="match status" value="1"/>
</dbReference>
<evidence type="ECO:0000313" key="3">
    <source>
        <dbReference type="Proteomes" id="UP001167796"/>
    </source>
</evidence>
<dbReference type="EMBL" id="JAUQSX010000003">
    <property type="protein sequence ID" value="MDO7846272.1"/>
    <property type="molecule type" value="Genomic_DNA"/>
</dbReference>
<dbReference type="InterPro" id="IPR003646">
    <property type="entry name" value="SH3-like_bac-type"/>
</dbReference>
<sequence length="159" mass="17842">MSVLLVCKNGYCQNTNNGVIIYNNLVVEPTYVPVAPLDPGPNPIDRILEKEARRTDMMDLERRLKDGQTRALYDDFTLSIMTSDDERYSSKPTYTTTQLVNVRTRGGANYPIIKQLPKGTTVKVVAGGDDLSDGGWWEVFVPGKKGTGYVHRKYLKVKL</sequence>
<name>A0ABT9AA31_9BACT</name>